<organism evidence="1 2">
    <name type="scientific">Jannaschia aquimarina</name>
    <dbReference type="NCBI Taxonomy" id="935700"/>
    <lineage>
        <taxon>Bacteria</taxon>
        <taxon>Pseudomonadati</taxon>
        <taxon>Pseudomonadota</taxon>
        <taxon>Alphaproteobacteria</taxon>
        <taxon>Rhodobacterales</taxon>
        <taxon>Roseobacteraceae</taxon>
        <taxon>Jannaschia</taxon>
    </lineage>
</organism>
<dbReference type="STRING" id="935700.jaqu_13760"/>
<proteinExistence type="predicted"/>
<dbReference type="EMBL" id="JYFE01000025">
    <property type="protein sequence ID" value="KIT16878.1"/>
    <property type="molecule type" value="Genomic_DNA"/>
</dbReference>
<dbReference type="AlphaFoldDB" id="A0A0D1DAD9"/>
<keyword evidence="2" id="KW-1185">Reference proteome</keyword>
<dbReference type="Proteomes" id="UP000032232">
    <property type="component" value="Unassembled WGS sequence"/>
</dbReference>
<dbReference type="RefSeq" id="WP_043918211.1">
    <property type="nucleotide sequence ID" value="NZ_FZPF01000006.1"/>
</dbReference>
<comment type="caution">
    <text evidence="1">The sequence shown here is derived from an EMBL/GenBank/DDBJ whole genome shotgun (WGS) entry which is preliminary data.</text>
</comment>
<accession>A0A0D1DAD9</accession>
<dbReference type="PATRIC" id="fig|935700.4.peg.1429"/>
<evidence type="ECO:0000313" key="1">
    <source>
        <dbReference type="EMBL" id="KIT16878.1"/>
    </source>
</evidence>
<gene>
    <name evidence="1" type="ORF">jaqu_13760</name>
</gene>
<name>A0A0D1DAD9_9RHOB</name>
<sequence>MFSTSDFITEAGAAAYSAERQDRFEWIACDYLRRTFGPRLSQTGDADLLTFVRRCQPRAAARGIEVECELLRYFAIACILGVEFEHDPQHRPMLETALWIEPDGTHRRVESTGLLWDELGRWFETMQADTADMARLRRAFADLYRDEDRDPDAQWLFAFLADAWPRLYTARPQTAWLDLGNAVRRSAAALKLDGPDLMAVVGLAPYYGMGLLDDPAQPWISAALAMDGRSMPERRLALGNGILSYWTALVEGERA</sequence>
<protein>
    <submittedName>
        <fullName evidence="1">Uncharacterized protein</fullName>
    </submittedName>
</protein>
<reference evidence="1 2" key="1">
    <citation type="submission" date="2015-02" db="EMBL/GenBank/DDBJ databases">
        <title>Genome Sequence of Jannaschia aquimarina DSM28248, a member of the Roseobacter clade.</title>
        <authorList>
            <person name="Voget S."/>
            <person name="Daniel R."/>
        </authorList>
    </citation>
    <scope>NUCLEOTIDE SEQUENCE [LARGE SCALE GENOMIC DNA]</scope>
    <source>
        <strain evidence="1 2">GSW-M26</strain>
    </source>
</reference>
<evidence type="ECO:0000313" key="2">
    <source>
        <dbReference type="Proteomes" id="UP000032232"/>
    </source>
</evidence>